<keyword evidence="4 8" id="KW-0573">Peptidoglycan synthesis</keyword>
<comment type="function">
    <text evidence="8">Provides the (R)-glutamate required for cell wall biosynthesis.</text>
</comment>
<keyword evidence="5 8" id="KW-0413">Isomerase</keyword>
<dbReference type="Gene3D" id="3.40.50.1860">
    <property type="match status" value="2"/>
</dbReference>
<accession>A0A0C7R7V8</accession>
<dbReference type="FunFam" id="3.40.50.1860:FF:000002">
    <property type="entry name" value="Glutamate racemase"/>
    <property type="match status" value="1"/>
</dbReference>
<dbReference type="EC" id="5.1.1.3" evidence="2 8"/>
<dbReference type="AlphaFoldDB" id="A0A0C7R7V8"/>
<feature type="binding site" evidence="8">
    <location>
        <begin position="10"/>
        <end position="11"/>
    </location>
    <ligand>
        <name>substrate</name>
    </ligand>
</feature>
<dbReference type="Proteomes" id="UP000049127">
    <property type="component" value="Unassembled WGS sequence"/>
</dbReference>
<evidence type="ECO:0000313" key="10">
    <source>
        <dbReference type="Proteomes" id="UP000049127"/>
    </source>
</evidence>
<dbReference type="GO" id="GO:0008881">
    <property type="term" value="F:glutamate racemase activity"/>
    <property type="evidence" value="ECO:0007669"/>
    <property type="project" value="UniProtKB-UniRule"/>
</dbReference>
<comment type="catalytic activity">
    <reaction evidence="1 8">
        <text>L-glutamate = D-glutamate</text>
        <dbReference type="Rhea" id="RHEA:12813"/>
        <dbReference type="ChEBI" id="CHEBI:29985"/>
        <dbReference type="ChEBI" id="CHEBI:29986"/>
        <dbReference type="EC" id="5.1.1.3"/>
    </reaction>
</comment>
<reference evidence="9 10" key="1">
    <citation type="submission" date="2015-01" db="EMBL/GenBank/DDBJ databases">
        <authorList>
            <person name="Aslett A.Martin."/>
            <person name="De Silva Nishadi"/>
        </authorList>
    </citation>
    <scope>NUCLEOTIDE SEQUENCE [LARGE SCALE GENOMIC DNA]</scope>
    <source>
        <strain evidence="9 10">R28058</strain>
    </source>
</reference>
<evidence type="ECO:0000256" key="7">
    <source>
        <dbReference type="ARBA" id="ARBA00070053"/>
    </source>
</evidence>
<dbReference type="UniPathway" id="UPA00219"/>
<dbReference type="InterPro" id="IPR001920">
    <property type="entry name" value="Asp/Glu_race"/>
</dbReference>
<dbReference type="InterPro" id="IPR033134">
    <property type="entry name" value="Asp/Glu_racemase_AS_2"/>
</dbReference>
<dbReference type="GO" id="GO:0008360">
    <property type="term" value="P:regulation of cell shape"/>
    <property type="evidence" value="ECO:0007669"/>
    <property type="project" value="UniProtKB-KW"/>
</dbReference>
<dbReference type="InterPro" id="IPR018187">
    <property type="entry name" value="Asp/Glu_racemase_AS_1"/>
</dbReference>
<name>A0A0C7R7V8_PARSO</name>
<evidence type="ECO:0000256" key="4">
    <source>
        <dbReference type="ARBA" id="ARBA00022984"/>
    </source>
</evidence>
<dbReference type="PANTHER" id="PTHR21198">
    <property type="entry name" value="GLUTAMATE RACEMASE"/>
    <property type="match status" value="1"/>
</dbReference>
<feature type="binding site" evidence="8">
    <location>
        <begin position="185"/>
        <end position="186"/>
    </location>
    <ligand>
        <name>substrate</name>
    </ligand>
</feature>
<evidence type="ECO:0000256" key="2">
    <source>
        <dbReference type="ARBA" id="ARBA00013090"/>
    </source>
</evidence>
<evidence type="ECO:0000256" key="3">
    <source>
        <dbReference type="ARBA" id="ARBA00022960"/>
    </source>
</evidence>
<dbReference type="SUPFAM" id="SSF53681">
    <property type="entry name" value="Aspartate/glutamate racemase"/>
    <property type="match status" value="2"/>
</dbReference>
<dbReference type="PANTHER" id="PTHR21198:SF2">
    <property type="entry name" value="GLUTAMATE RACEMASE"/>
    <property type="match status" value="1"/>
</dbReference>
<feature type="binding site" evidence="8">
    <location>
        <begin position="42"/>
        <end position="43"/>
    </location>
    <ligand>
        <name>substrate</name>
    </ligand>
</feature>
<dbReference type="NCBIfam" id="TIGR00067">
    <property type="entry name" value="glut_race"/>
    <property type="match status" value="1"/>
</dbReference>
<evidence type="ECO:0000256" key="6">
    <source>
        <dbReference type="ARBA" id="ARBA00023316"/>
    </source>
</evidence>
<comment type="pathway">
    <text evidence="8">Cell wall biogenesis; peptidoglycan biosynthesis.</text>
</comment>
<evidence type="ECO:0000256" key="8">
    <source>
        <dbReference type="HAMAP-Rule" id="MF_00258"/>
    </source>
</evidence>
<protein>
    <recommendedName>
        <fullName evidence="7 8">Glutamate racemase</fullName>
        <ecNumber evidence="2 8">5.1.1.3</ecNumber>
    </recommendedName>
</protein>
<feature type="active site" description="Proton donor/acceptor" evidence="8">
    <location>
        <position position="73"/>
    </location>
</feature>
<organism evidence="9 10">
    <name type="scientific">Paraclostridium sordellii</name>
    <name type="common">Clostridium sordellii</name>
    <dbReference type="NCBI Taxonomy" id="1505"/>
    <lineage>
        <taxon>Bacteria</taxon>
        <taxon>Bacillati</taxon>
        <taxon>Bacillota</taxon>
        <taxon>Clostridia</taxon>
        <taxon>Peptostreptococcales</taxon>
        <taxon>Peptostreptococcaceae</taxon>
        <taxon>Paraclostridium</taxon>
    </lineage>
</organism>
<dbReference type="HAMAP" id="MF_00258">
    <property type="entry name" value="Glu_racemase"/>
    <property type="match status" value="1"/>
</dbReference>
<feature type="active site" description="Proton donor/acceptor" evidence="8">
    <location>
        <position position="184"/>
    </location>
</feature>
<dbReference type="Pfam" id="PF01177">
    <property type="entry name" value="Asp_Glu_race"/>
    <property type="match status" value="1"/>
</dbReference>
<dbReference type="EMBL" id="CEKZ01000025">
    <property type="protein sequence ID" value="CEQ05338.1"/>
    <property type="molecule type" value="Genomic_DNA"/>
</dbReference>
<dbReference type="InterPro" id="IPR004391">
    <property type="entry name" value="Glu_race"/>
</dbReference>
<keyword evidence="3 8" id="KW-0133">Cell shape</keyword>
<dbReference type="OrthoDB" id="9801055at2"/>
<sequence length="269" mass="29876">MNNNPIGVFDSGLGGLTVLKEITSILPNENIVYFGDTARVPYGSRSKETVIKYTFQAINFLISKNVKAIVIACNTATARTLSLAQEKYDIPIIGVIEAGARTAAYTTKNKLVGIIGTEGTINSKAYEKEINKLDSKIKVIGKACPLFAPIVEEGWANTEVARLTAQRYLEELKSLQIDSLVLGCTHYPLLKDTINSVVEGKIKLVNPARETAKDLKNSLTKNDLLNDGSSRQPYYKYYVSDIPERFATIGKEFLNREMEDINQIEIQKY</sequence>
<dbReference type="PROSITE" id="PS00924">
    <property type="entry name" value="ASP_GLU_RACEMASE_2"/>
    <property type="match status" value="1"/>
</dbReference>
<dbReference type="RefSeq" id="WP_055343160.1">
    <property type="nucleotide sequence ID" value="NZ_CDNI01000025.1"/>
</dbReference>
<gene>
    <name evidence="8 9" type="primary">murI</name>
    <name evidence="9" type="ORF">R28058_30491</name>
</gene>
<dbReference type="GO" id="GO:0009252">
    <property type="term" value="P:peptidoglycan biosynthetic process"/>
    <property type="evidence" value="ECO:0007669"/>
    <property type="project" value="UniProtKB-UniRule"/>
</dbReference>
<feature type="binding site" evidence="8">
    <location>
        <begin position="74"/>
        <end position="75"/>
    </location>
    <ligand>
        <name>substrate</name>
    </ligand>
</feature>
<evidence type="ECO:0000256" key="1">
    <source>
        <dbReference type="ARBA" id="ARBA00001602"/>
    </source>
</evidence>
<dbReference type="PROSITE" id="PS00923">
    <property type="entry name" value="ASP_GLU_RACEMASE_1"/>
    <property type="match status" value="1"/>
</dbReference>
<evidence type="ECO:0000313" key="9">
    <source>
        <dbReference type="EMBL" id="CEQ05338.1"/>
    </source>
</evidence>
<evidence type="ECO:0000256" key="5">
    <source>
        <dbReference type="ARBA" id="ARBA00023235"/>
    </source>
</evidence>
<dbReference type="GO" id="GO:0071555">
    <property type="term" value="P:cell wall organization"/>
    <property type="evidence" value="ECO:0007669"/>
    <property type="project" value="UniProtKB-KW"/>
</dbReference>
<keyword evidence="6 8" id="KW-0961">Cell wall biogenesis/degradation</keyword>
<proteinExistence type="inferred from homology"/>
<comment type="similarity">
    <text evidence="8">Belongs to the aspartate/glutamate racemases family.</text>
</comment>
<dbReference type="InterPro" id="IPR015942">
    <property type="entry name" value="Asp/Glu/hydantoin_racemase"/>
</dbReference>